<dbReference type="SUPFAM" id="SSF48498">
    <property type="entry name" value="Tetracyclin repressor-like, C-terminal domain"/>
    <property type="match status" value="1"/>
</dbReference>
<dbReference type="PROSITE" id="PS50977">
    <property type="entry name" value="HTH_TETR_2"/>
    <property type="match status" value="1"/>
</dbReference>
<dbReference type="Pfam" id="PF17938">
    <property type="entry name" value="TetR_C_29"/>
    <property type="match status" value="1"/>
</dbReference>
<dbReference type="PRINTS" id="PR00455">
    <property type="entry name" value="HTHTETR"/>
</dbReference>
<keyword evidence="7" id="KW-1185">Reference proteome</keyword>
<dbReference type="SUPFAM" id="SSF46689">
    <property type="entry name" value="Homeodomain-like"/>
    <property type="match status" value="1"/>
</dbReference>
<dbReference type="RefSeq" id="WP_185671884.1">
    <property type="nucleotide sequence ID" value="NZ_JACJVP010000043.1"/>
</dbReference>
<dbReference type="AlphaFoldDB" id="A0A7X0RUM2"/>
<evidence type="ECO:0000259" key="5">
    <source>
        <dbReference type="PROSITE" id="PS50977"/>
    </source>
</evidence>
<dbReference type="Proteomes" id="UP000547209">
    <property type="component" value="Unassembled WGS sequence"/>
</dbReference>
<dbReference type="Gene3D" id="1.10.357.10">
    <property type="entry name" value="Tetracycline Repressor, domain 2"/>
    <property type="match status" value="1"/>
</dbReference>
<evidence type="ECO:0000256" key="1">
    <source>
        <dbReference type="ARBA" id="ARBA00023015"/>
    </source>
</evidence>
<feature type="DNA-binding region" description="H-T-H motif" evidence="4">
    <location>
        <begin position="29"/>
        <end position="48"/>
    </location>
</feature>
<reference evidence="6 7" key="1">
    <citation type="submission" date="2020-08" db="EMBL/GenBank/DDBJ databases">
        <title>Cohnella phylogeny.</title>
        <authorList>
            <person name="Dunlap C."/>
        </authorList>
    </citation>
    <scope>NUCLEOTIDE SEQUENCE [LARGE SCALE GENOMIC DNA]</scope>
    <source>
        <strain evidence="6 7">DSM 28246</strain>
    </source>
</reference>
<feature type="domain" description="HTH tetR-type" evidence="5">
    <location>
        <begin position="6"/>
        <end position="66"/>
    </location>
</feature>
<dbReference type="InterPro" id="IPR036271">
    <property type="entry name" value="Tet_transcr_reg_TetR-rel_C_sf"/>
</dbReference>
<evidence type="ECO:0000256" key="2">
    <source>
        <dbReference type="ARBA" id="ARBA00023125"/>
    </source>
</evidence>
<dbReference type="InterPro" id="IPR041474">
    <property type="entry name" value="NicS_C"/>
</dbReference>
<dbReference type="EMBL" id="JACJVP010000043">
    <property type="protein sequence ID" value="MBB6674022.1"/>
    <property type="molecule type" value="Genomic_DNA"/>
</dbReference>
<evidence type="ECO:0000313" key="7">
    <source>
        <dbReference type="Proteomes" id="UP000547209"/>
    </source>
</evidence>
<dbReference type="Gene3D" id="1.10.10.60">
    <property type="entry name" value="Homeodomain-like"/>
    <property type="match status" value="1"/>
</dbReference>
<proteinExistence type="predicted"/>
<keyword evidence="1" id="KW-0805">Transcription regulation</keyword>
<evidence type="ECO:0000256" key="3">
    <source>
        <dbReference type="ARBA" id="ARBA00023163"/>
    </source>
</evidence>
<dbReference type="InterPro" id="IPR023772">
    <property type="entry name" value="DNA-bd_HTH_TetR-type_CS"/>
</dbReference>
<dbReference type="InterPro" id="IPR009057">
    <property type="entry name" value="Homeodomain-like_sf"/>
</dbReference>
<evidence type="ECO:0000256" key="4">
    <source>
        <dbReference type="PROSITE-ProRule" id="PRU00335"/>
    </source>
</evidence>
<evidence type="ECO:0000313" key="6">
    <source>
        <dbReference type="EMBL" id="MBB6674022.1"/>
    </source>
</evidence>
<organism evidence="6 7">
    <name type="scientific">Cohnella nanjingensis</name>
    <dbReference type="NCBI Taxonomy" id="1387779"/>
    <lineage>
        <taxon>Bacteria</taxon>
        <taxon>Bacillati</taxon>
        <taxon>Bacillota</taxon>
        <taxon>Bacilli</taxon>
        <taxon>Bacillales</taxon>
        <taxon>Paenibacillaceae</taxon>
        <taxon>Cohnella</taxon>
    </lineage>
</organism>
<dbReference type="GO" id="GO:0003700">
    <property type="term" value="F:DNA-binding transcription factor activity"/>
    <property type="evidence" value="ECO:0007669"/>
    <property type="project" value="TreeGrafter"/>
</dbReference>
<dbReference type="PANTHER" id="PTHR30055">
    <property type="entry name" value="HTH-TYPE TRANSCRIPTIONAL REGULATOR RUTR"/>
    <property type="match status" value="1"/>
</dbReference>
<dbReference type="PROSITE" id="PS01081">
    <property type="entry name" value="HTH_TETR_1"/>
    <property type="match status" value="1"/>
</dbReference>
<protein>
    <submittedName>
        <fullName evidence="6">TetR/AcrR family transcriptional regulator</fullName>
    </submittedName>
</protein>
<sequence length="204" mass="23343">MESTEQDVKRRLLLAAKKLFARQGFDGTTIRQICEEAGANVALVSYYFGGKDKIFEAVIETFFPHDSIRERFAESMEPVNGVRAVIREVILYRSRDPELVQLIQNESSHDSPRTEIIRKHLIPIWTRMRDLLEQGKREGVFRFRSLDNTFLYIWGGLLFHREFNLFDPILADAPPTAEQLTQDLTDFVLGALHCGAAAGNETKV</sequence>
<dbReference type="Pfam" id="PF00440">
    <property type="entry name" value="TetR_N"/>
    <property type="match status" value="1"/>
</dbReference>
<dbReference type="GO" id="GO:0000976">
    <property type="term" value="F:transcription cis-regulatory region binding"/>
    <property type="evidence" value="ECO:0007669"/>
    <property type="project" value="TreeGrafter"/>
</dbReference>
<dbReference type="InterPro" id="IPR001647">
    <property type="entry name" value="HTH_TetR"/>
</dbReference>
<name>A0A7X0RUM2_9BACL</name>
<dbReference type="PANTHER" id="PTHR30055:SF234">
    <property type="entry name" value="HTH-TYPE TRANSCRIPTIONAL REGULATOR BETI"/>
    <property type="match status" value="1"/>
</dbReference>
<dbReference type="InterPro" id="IPR050109">
    <property type="entry name" value="HTH-type_TetR-like_transc_reg"/>
</dbReference>
<keyword evidence="3" id="KW-0804">Transcription</keyword>
<gene>
    <name evidence="6" type="ORF">H7C19_25385</name>
</gene>
<comment type="caution">
    <text evidence="6">The sequence shown here is derived from an EMBL/GenBank/DDBJ whole genome shotgun (WGS) entry which is preliminary data.</text>
</comment>
<keyword evidence="2 4" id="KW-0238">DNA-binding</keyword>
<accession>A0A7X0RUM2</accession>